<sequence length="530" mass="58211">MKKVLTIAVVLSLGLVSGCSGDDSTKVSGDSAAVGFRETGLPLVDQPVTLRFSGQKAPLAPDYGTMTLVKQWQGDTGVQIKWENLPENVYKEKKALLLASGDLPDAFYGTGFSDADIAVNGANGTLVPLESLIDKYAPNLKKIFEKRPEIKAAVTASDGHIYTLPAAEELGIGAVPFFWSINTTWLAKVGLPMPTTADEYYRVLQAFKTQDPNGNGKADEIPLSFIGNWWCADVGDLFAALSGMPDNPDHRIVRDDKVIHTASQPQYRDAIATLHKWYAEGLIDREAFTQTDKQYLAKGKSKDPVVGSFVWWETEEVVGAGRVKDYALMAPLQGLAGRLVGRANGGDYSRDAFAITRVNKYPEVTMRWVDRLYDPVMSAQVAWGPIGEGLQKDASGVLVSMPDKAGESAGERKQRIAPGGPRVVLKEDFKAVVAPEPRAAQRQKDLEKTYLPYAEKQSYPLVFFTQEELQQVNEISTELKALVDEKRAAWIVRGGVEKDWATYLAQLKSAGLDELMSVYQTAYDRHRGVK</sequence>
<dbReference type="EMBL" id="SNWQ01000011">
    <property type="protein sequence ID" value="TDO46176.1"/>
    <property type="molecule type" value="Genomic_DNA"/>
</dbReference>
<dbReference type="OrthoDB" id="3225049at2"/>
<comment type="caution">
    <text evidence="2">The sequence shown here is derived from an EMBL/GenBank/DDBJ whole genome shotgun (WGS) entry which is preliminary data.</text>
</comment>
<evidence type="ECO:0000256" key="1">
    <source>
        <dbReference type="SAM" id="SignalP"/>
    </source>
</evidence>
<evidence type="ECO:0000313" key="2">
    <source>
        <dbReference type="EMBL" id="TDO46176.1"/>
    </source>
</evidence>
<dbReference type="Pfam" id="PF01547">
    <property type="entry name" value="SBP_bac_1"/>
    <property type="match status" value="1"/>
</dbReference>
<evidence type="ECO:0000313" key="3">
    <source>
        <dbReference type="Proteomes" id="UP000295388"/>
    </source>
</evidence>
<dbReference type="Gene3D" id="3.40.190.10">
    <property type="entry name" value="Periplasmic binding protein-like II"/>
    <property type="match status" value="2"/>
</dbReference>
<feature type="signal peptide" evidence="1">
    <location>
        <begin position="1"/>
        <end position="21"/>
    </location>
</feature>
<gene>
    <name evidence="2" type="ORF">EV643_11128</name>
</gene>
<dbReference type="AlphaFoldDB" id="A0A4R6KA64"/>
<dbReference type="RefSeq" id="WP_133802066.1">
    <property type="nucleotide sequence ID" value="NZ_SNWQ01000011.1"/>
</dbReference>
<dbReference type="InterPro" id="IPR050490">
    <property type="entry name" value="Bact_solute-bd_prot1"/>
</dbReference>
<keyword evidence="3" id="KW-1185">Reference proteome</keyword>
<accession>A0A4R6KA64</accession>
<dbReference type="Proteomes" id="UP000295388">
    <property type="component" value="Unassembled WGS sequence"/>
</dbReference>
<feature type="chain" id="PRO_5038733170" evidence="1">
    <location>
        <begin position="22"/>
        <end position="530"/>
    </location>
</feature>
<dbReference type="PANTHER" id="PTHR43649">
    <property type="entry name" value="ARABINOSE-BINDING PROTEIN-RELATED"/>
    <property type="match status" value="1"/>
</dbReference>
<proteinExistence type="predicted"/>
<reference evidence="2 3" key="1">
    <citation type="submission" date="2019-03" db="EMBL/GenBank/DDBJ databases">
        <title>Genomic Encyclopedia of Type Strains, Phase III (KMG-III): the genomes of soil and plant-associated and newly described type strains.</title>
        <authorList>
            <person name="Whitman W."/>
        </authorList>
    </citation>
    <scope>NUCLEOTIDE SEQUENCE [LARGE SCALE GENOMIC DNA]</scope>
    <source>
        <strain evidence="2 3">VKM Ac-2527</strain>
    </source>
</reference>
<dbReference type="InterPro" id="IPR006059">
    <property type="entry name" value="SBP"/>
</dbReference>
<dbReference type="PANTHER" id="PTHR43649:SF12">
    <property type="entry name" value="DIACETYLCHITOBIOSE BINDING PROTEIN DASA"/>
    <property type="match status" value="1"/>
</dbReference>
<dbReference type="PROSITE" id="PS51257">
    <property type="entry name" value="PROKAR_LIPOPROTEIN"/>
    <property type="match status" value="1"/>
</dbReference>
<protein>
    <submittedName>
        <fullName evidence="2">Putative aldouronate transport system substrate-binding protein</fullName>
    </submittedName>
</protein>
<name>A0A4R6KA64_9ACTN</name>
<keyword evidence="1" id="KW-0732">Signal</keyword>
<organism evidence="2 3">
    <name type="scientific">Kribbella caucasensis</name>
    <dbReference type="NCBI Taxonomy" id="2512215"/>
    <lineage>
        <taxon>Bacteria</taxon>
        <taxon>Bacillati</taxon>
        <taxon>Actinomycetota</taxon>
        <taxon>Actinomycetes</taxon>
        <taxon>Propionibacteriales</taxon>
        <taxon>Kribbellaceae</taxon>
        <taxon>Kribbella</taxon>
    </lineage>
</organism>
<dbReference type="CDD" id="cd13581">
    <property type="entry name" value="PBP2_AlgQ_like_2"/>
    <property type="match status" value="1"/>
</dbReference>
<dbReference type="SUPFAM" id="SSF53850">
    <property type="entry name" value="Periplasmic binding protein-like II"/>
    <property type="match status" value="1"/>
</dbReference>